<proteinExistence type="predicted"/>
<evidence type="ECO:0000256" key="1">
    <source>
        <dbReference type="SAM" id="SignalP"/>
    </source>
</evidence>
<dbReference type="Proteomes" id="UP001218218">
    <property type="component" value="Unassembled WGS sequence"/>
</dbReference>
<evidence type="ECO:0000313" key="3">
    <source>
        <dbReference type="Proteomes" id="UP001218218"/>
    </source>
</evidence>
<feature type="chain" id="PRO_5042187083" description="Secreted protein" evidence="1">
    <location>
        <begin position="23"/>
        <end position="116"/>
    </location>
</feature>
<dbReference type="EMBL" id="JARIHO010000003">
    <property type="protein sequence ID" value="KAJ7364662.1"/>
    <property type="molecule type" value="Genomic_DNA"/>
</dbReference>
<comment type="caution">
    <text evidence="2">The sequence shown here is derived from an EMBL/GenBank/DDBJ whole genome shotgun (WGS) entry which is preliminary data.</text>
</comment>
<keyword evidence="3" id="KW-1185">Reference proteome</keyword>
<keyword evidence="1" id="KW-0732">Signal</keyword>
<sequence>MSWESAHRIFKVLLPVLVLVQGPPWFFGVFPQIPCLLVPAKRNDAPPLDVLDPEQRREAVCSRRCTTVTEHARARLAPPPASSRDERHWEGCRQNEGFLPLIANRKFMHAFQRYWW</sequence>
<protein>
    <recommendedName>
        <fullName evidence="4">Secreted protein</fullName>
    </recommendedName>
</protein>
<reference evidence="2" key="1">
    <citation type="submission" date="2023-03" db="EMBL/GenBank/DDBJ databases">
        <title>Massive genome expansion in bonnet fungi (Mycena s.s.) driven by repeated elements and novel gene families across ecological guilds.</title>
        <authorList>
            <consortium name="Lawrence Berkeley National Laboratory"/>
            <person name="Harder C.B."/>
            <person name="Miyauchi S."/>
            <person name="Viragh M."/>
            <person name="Kuo A."/>
            <person name="Thoen E."/>
            <person name="Andreopoulos B."/>
            <person name="Lu D."/>
            <person name="Skrede I."/>
            <person name="Drula E."/>
            <person name="Henrissat B."/>
            <person name="Morin E."/>
            <person name="Kohler A."/>
            <person name="Barry K."/>
            <person name="LaButti K."/>
            <person name="Morin E."/>
            <person name="Salamov A."/>
            <person name="Lipzen A."/>
            <person name="Mereny Z."/>
            <person name="Hegedus B."/>
            <person name="Baldrian P."/>
            <person name="Stursova M."/>
            <person name="Weitz H."/>
            <person name="Taylor A."/>
            <person name="Grigoriev I.V."/>
            <person name="Nagy L.G."/>
            <person name="Martin F."/>
            <person name="Kauserud H."/>
        </authorList>
    </citation>
    <scope>NUCLEOTIDE SEQUENCE</scope>
    <source>
        <strain evidence="2">CBHHK002</strain>
    </source>
</reference>
<gene>
    <name evidence="2" type="ORF">DFH08DRAFT_839715</name>
</gene>
<feature type="signal peptide" evidence="1">
    <location>
        <begin position="1"/>
        <end position="22"/>
    </location>
</feature>
<name>A0AAD7APM4_9AGAR</name>
<evidence type="ECO:0008006" key="4">
    <source>
        <dbReference type="Google" id="ProtNLM"/>
    </source>
</evidence>
<organism evidence="2 3">
    <name type="scientific">Mycena albidolilacea</name>
    <dbReference type="NCBI Taxonomy" id="1033008"/>
    <lineage>
        <taxon>Eukaryota</taxon>
        <taxon>Fungi</taxon>
        <taxon>Dikarya</taxon>
        <taxon>Basidiomycota</taxon>
        <taxon>Agaricomycotina</taxon>
        <taxon>Agaricomycetes</taxon>
        <taxon>Agaricomycetidae</taxon>
        <taxon>Agaricales</taxon>
        <taxon>Marasmiineae</taxon>
        <taxon>Mycenaceae</taxon>
        <taxon>Mycena</taxon>
    </lineage>
</organism>
<dbReference type="AlphaFoldDB" id="A0AAD7APM4"/>
<accession>A0AAD7APM4</accession>
<evidence type="ECO:0000313" key="2">
    <source>
        <dbReference type="EMBL" id="KAJ7364662.1"/>
    </source>
</evidence>